<dbReference type="GeneID" id="14889178"/>
<evidence type="ECO:0000313" key="3">
    <source>
        <dbReference type="Proteomes" id="UP000014680"/>
    </source>
</evidence>
<evidence type="ECO:0000313" key="2">
    <source>
        <dbReference type="EMBL" id="ELP90197.1"/>
    </source>
</evidence>
<feature type="transmembrane region" description="Helical" evidence="1">
    <location>
        <begin position="155"/>
        <end position="175"/>
    </location>
</feature>
<feature type="transmembrane region" description="Helical" evidence="1">
    <location>
        <begin position="252"/>
        <end position="271"/>
    </location>
</feature>
<feature type="transmembrane region" description="Helical" evidence="1">
    <location>
        <begin position="187"/>
        <end position="206"/>
    </location>
</feature>
<sequence>MSIPNIFLYFMGSVYSPMYSYTNLFTNLLPGVLVYFVYLITFTPLPSYFVTLQIDWRKRWPFILCSLFIGQLLVVLGFVLYYICYPSDVSWSMDKEVLQYKIELSDNRSDSEIKFQIVYNSFLTVVGAPLTYFGMVFLCELGLRGYLLISIASHVHPAVANIITSFIQIAVYAVYDGLSINNYYSYQYIFASAFMRFSQALLLGDVMIKSGNVFAPAFVSAAFIKCSSLFSVFLSPYAYLNNILLGPTESGVLNNLPMFLLANVLNIFNNFGDVDEITKNRDAEENGYKEIRSEFNTKNDENKPLTIN</sequence>
<name>A0A0A1UD20_ENTIV</name>
<gene>
    <name evidence="2" type="ORF">EIN_482610</name>
</gene>
<protein>
    <submittedName>
        <fullName evidence="2">Uncharacterized protein</fullName>
    </submittedName>
</protein>
<dbReference type="VEuPathDB" id="AmoebaDB:EIN_482610"/>
<dbReference type="Proteomes" id="UP000014680">
    <property type="component" value="Unassembled WGS sequence"/>
</dbReference>
<proteinExistence type="predicted"/>
<organism evidence="2 3">
    <name type="scientific">Entamoeba invadens IP1</name>
    <dbReference type="NCBI Taxonomy" id="370355"/>
    <lineage>
        <taxon>Eukaryota</taxon>
        <taxon>Amoebozoa</taxon>
        <taxon>Evosea</taxon>
        <taxon>Archamoebae</taxon>
        <taxon>Mastigamoebida</taxon>
        <taxon>Entamoebidae</taxon>
        <taxon>Entamoeba</taxon>
    </lineage>
</organism>
<dbReference type="AlphaFoldDB" id="A0A0A1UD20"/>
<accession>A0A0A1UD20</accession>
<feature type="transmembrane region" description="Helical" evidence="1">
    <location>
        <begin position="213"/>
        <end position="240"/>
    </location>
</feature>
<dbReference type="EMBL" id="KB206527">
    <property type="protein sequence ID" value="ELP90197.1"/>
    <property type="molecule type" value="Genomic_DNA"/>
</dbReference>
<feature type="transmembrane region" description="Helical" evidence="1">
    <location>
        <begin position="117"/>
        <end position="143"/>
    </location>
</feature>
<feature type="transmembrane region" description="Helical" evidence="1">
    <location>
        <begin position="62"/>
        <end position="83"/>
    </location>
</feature>
<dbReference type="KEGG" id="eiv:EIN_482610"/>
<keyword evidence="3" id="KW-1185">Reference proteome</keyword>
<dbReference type="RefSeq" id="XP_004256968.1">
    <property type="nucleotide sequence ID" value="XM_004256920.1"/>
</dbReference>
<keyword evidence="1" id="KW-0812">Transmembrane</keyword>
<evidence type="ECO:0000256" key="1">
    <source>
        <dbReference type="SAM" id="Phobius"/>
    </source>
</evidence>
<feature type="transmembrane region" description="Helical" evidence="1">
    <location>
        <begin position="28"/>
        <end position="50"/>
    </location>
</feature>
<keyword evidence="1" id="KW-0472">Membrane</keyword>
<keyword evidence="1" id="KW-1133">Transmembrane helix</keyword>
<reference evidence="2 3" key="1">
    <citation type="submission" date="2012-10" db="EMBL/GenBank/DDBJ databases">
        <authorList>
            <person name="Zafar N."/>
            <person name="Inman J."/>
            <person name="Hall N."/>
            <person name="Lorenzi H."/>
            <person name="Caler E."/>
        </authorList>
    </citation>
    <scope>NUCLEOTIDE SEQUENCE [LARGE SCALE GENOMIC DNA]</scope>
    <source>
        <strain evidence="2 3">IP1</strain>
    </source>
</reference>